<dbReference type="EnsemblMetazoa" id="CPIJ018648-RA">
    <property type="protein sequence ID" value="CPIJ018648-PA"/>
    <property type="gene ID" value="CPIJ018648"/>
</dbReference>
<keyword evidence="3" id="KW-1185">Reference proteome</keyword>
<gene>
    <name evidence="2" type="primary">6052618</name>
    <name evidence="1" type="ORF">CpipJ_CPIJ018648</name>
</gene>
<dbReference type="KEGG" id="cqu:CpipJ_CPIJ018648"/>
<evidence type="ECO:0000313" key="2">
    <source>
        <dbReference type="EnsemblMetazoa" id="CPIJ018648-PA"/>
    </source>
</evidence>
<proteinExistence type="predicted"/>
<accession>B0XGT1</accession>
<evidence type="ECO:0000313" key="1">
    <source>
        <dbReference type="EMBL" id="EDS27804.1"/>
    </source>
</evidence>
<sequence length="74" mass="8112">MVLLGTTFINDNAPQATFVTSGTLTASKHNTSSESVSAVDKPFQFGQILISQQGLAGWERHKRTHLLQKTDKLL</sequence>
<evidence type="ECO:0000313" key="3">
    <source>
        <dbReference type="Proteomes" id="UP000002320"/>
    </source>
</evidence>
<protein>
    <submittedName>
        <fullName evidence="1 2">Tuberin</fullName>
    </submittedName>
</protein>
<reference evidence="2" key="2">
    <citation type="submission" date="2021-02" db="UniProtKB">
        <authorList>
            <consortium name="EnsemblMetazoa"/>
        </authorList>
    </citation>
    <scope>IDENTIFICATION</scope>
    <source>
        <strain evidence="2">JHB</strain>
    </source>
</reference>
<name>B0XGT1_CULQU</name>
<dbReference type="AlphaFoldDB" id="B0XGT1"/>
<reference evidence="1" key="1">
    <citation type="submission" date="2007-03" db="EMBL/GenBank/DDBJ databases">
        <title>Annotation of Culex pipiens quinquefasciatus.</title>
        <authorList>
            <consortium name="The Broad Institute Genome Sequencing Platform"/>
            <person name="Atkinson P.W."/>
            <person name="Hemingway J."/>
            <person name="Christensen B.M."/>
            <person name="Higgs S."/>
            <person name="Kodira C."/>
            <person name="Hannick L."/>
            <person name="Megy K."/>
            <person name="O'Leary S."/>
            <person name="Pearson M."/>
            <person name="Haas B.J."/>
            <person name="Mauceli E."/>
            <person name="Wortman J.R."/>
            <person name="Lee N.H."/>
            <person name="Guigo R."/>
            <person name="Stanke M."/>
            <person name="Alvarado L."/>
            <person name="Amedeo P."/>
            <person name="Antoine C.H."/>
            <person name="Arensburger P."/>
            <person name="Bidwell S.L."/>
            <person name="Crawford M."/>
            <person name="Camaro F."/>
            <person name="Devon K."/>
            <person name="Engels R."/>
            <person name="Hammond M."/>
            <person name="Howarth C."/>
            <person name="Koehrsen M."/>
            <person name="Lawson D."/>
            <person name="Montgomery P."/>
            <person name="Nene V."/>
            <person name="Nusbaum C."/>
            <person name="Puiu D."/>
            <person name="Romero-Severson J."/>
            <person name="Severson D.W."/>
            <person name="Shumway M."/>
            <person name="Sisk P."/>
            <person name="Stolte C."/>
            <person name="Zeng Q."/>
            <person name="Eisenstadt E."/>
            <person name="Fraser-Liggett C."/>
            <person name="Strausberg R."/>
            <person name="Galagan J."/>
            <person name="Birren B."/>
            <person name="Collins F.H."/>
        </authorList>
    </citation>
    <scope>NUCLEOTIDE SEQUENCE [LARGE SCALE GENOMIC DNA]</scope>
    <source>
        <strain evidence="1">JHB</strain>
    </source>
</reference>
<dbReference type="InParanoid" id="B0XGT1"/>
<dbReference type="Proteomes" id="UP000002320">
    <property type="component" value="Unassembled WGS sequence"/>
</dbReference>
<organism>
    <name type="scientific">Culex quinquefasciatus</name>
    <name type="common">Southern house mosquito</name>
    <name type="synonym">Culex pungens</name>
    <dbReference type="NCBI Taxonomy" id="7176"/>
    <lineage>
        <taxon>Eukaryota</taxon>
        <taxon>Metazoa</taxon>
        <taxon>Ecdysozoa</taxon>
        <taxon>Arthropoda</taxon>
        <taxon>Hexapoda</taxon>
        <taxon>Insecta</taxon>
        <taxon>Pterygota</taxon>
        <taxon>Neoptera</taxon>
        <taxon>Endopterygota</taxon>
        <taxon>Diptera</taxon>
        <taxon>Nematocera</taxon>
        <taxon>Culicoidea</taxon>
        <taxon>Culicidae</taxon>
        <taxon>Culicinae</taxon>
        <taxon>Culicini</taxon>
        <taxon>Culex</taxon>
        <taxon>Culex</taxon>
    </lineage>
</organism>
<dbReference type="VEuPathDB" id="VectorBase:CQUJHB000601"/>
<dbReference type="VEuPathDB" id="VectorBase:CPIJ018648"/>
<dbReference type="HOGENOM" id="CLU_2690268_0_0_1"/>
<dbReference type="OrthoDB" id="19311at2759"/>
<dbReference type="EMBL" id="DS233061">
    <property type="protein sequence ID" value="EDS27804.1"/>
    <property type="molecule type" value="Genomic_DNA"/>
</dbReference>